<reference evidence="1 2" key="1">
    <citation type="submission" date="2022-01" db="EMBL/GenBank/DDBJ databases">
        <title>Alkalihalobacillus sp. EGI L200015, a novel bacterium isolated from a salt lake sediment.</title>
        <authorList>
            <person name="Gao L."/>
            <person name="Fang B.-Z."/>
            <person name="Li W.-J."/>
        </authorList>
    </citation>
    <scope>NUCLEOTIDE SEQUENCE [LARGE SCALE GENOMIC DNA]</scope>
    <source>
        <strain evidence="1 2">KCTC 12718</strain>
    </source>
</reference>
<gene>
    <name evidence="1" type="ORF">L2716_01935</name>
</gene>
<dbReference type="Pfam" id="PF10978">
    <property type="entry name" value="DUF2785"/>
    <property type="match status" value="1"/>
</dbReference>
<proteinExistence type="predicted"/>
<name>A0ABS9GUF5_9BACL</name>
<dbReference type="EMBL" id="JAKIJS010000001">
    <property type="protein sequence ID" value="MCF6136472.1"/>
    <property type="molecule type" value="Genomic_DNA"/>
</dbReference>
<protein>
    <submittedName>
        <fullName evidence="1">DUF2785 domain-containing protein</fullName>
    </submittedName>
</protein>
<evidence type="ECO:0000313" key="1">
    <source>
        <dbReference type="EMBL" id="MCF6136472.1"/>
    </source>
</evidence>
<comment type="caution">
    <text evidence="1">The sequence shown here is derived from an EMBL/GenBank/DDBJ whole genome shotgun (WGS) entry which is preliminary data.</text>
</comment>
<organism evidence="1 2">
    <name type="scientific">Pseudalkalibacillus berkeleyi</name>
    <dbReference type="NCBI Taxonomy" id="1069813"/>
    <lineage>
        <taxon>Bacteria</taxon>
        <taxon>Bacillati</taxon>
        <taxon>Bacillota</taxon>
        <taxon>Bacilli</taxon>
        <taxon>Bacillales</taxon>
        <taxon>Fictibacillaceae</taxon>
        <taxon>Pseudalkalibacillus</taxon>
    </lineage>
</organism>
<dbReference type="RefSeq" id="WP_236331247.1">
    <property type="nucleotide sequence ID" value="NZ_JAKIJS010000001.1"/>
</dbReference>
<dbReference type="Proteomes" id="UP001649381">
    <property type="component" value="Unassembled WGS sequence"/>
</dbReference>
<accession>A0ABS9GUF5</accession>
<keyword evidence="2" id="KW-1185">Reference proteome</keyword>
<evidence type="ECO:0000313" key="2">
    <source>
        <dbReference type="Proteomes" id="UP001649381"/>
    </source>
</evidence>
<sequence length="281" mass="32620">MLKERLTTLNEMPDEEIHKVDLEDLTRKMIESIGDTDPELRDKLIFSTFAKLITGRHLSETLMIEILSSCMNDDHLYYCIGEKGTDSVFTRSFSALVVAVILMEDGKNRFIPEELAKEACDRAFNYLLIEKDLRGCVEGKGWAHAVAHGADQLAVAIQHPVIDTSTFFAKGLEAVKHCVLRDEGVYTDNEEERLLMVIHSLIERGISEKDLNHWIHAMWHQLSEKKDQEGWSDSYFHMRTNLNHFMRTMYFLPLLEEKMPSIRMKIEQHLMDAHRSMYQMS</sequence>
<dbReference type="InterPro" id="IPR021247">
    <property type="entry name" value="DUF2785"/>
</dbReference>